<accession>T0Z5U1</accession>
<dbReference type="GO" id="GO:0017101">
    <property type="term" value="C:aminoacyl-tRNA synthetase multienzyme complex"/>
    <property type="evidence" value="ECO:0007669"/>
    <property type="project" value="TreeGrafter"/>
</dbReference>
<keyword evidence="3" id="KW-0963">Cytoplasm</keyword>
<dbReference type="InterPro" id="IPR012340">
    <property type="entry name" value="NA-bd_OB-fold"/>
</dbReference>
<dbReference type="PROSITE" id="PS50862">
    <property type="entry name" value="AA_TRNA_LIGASE_II"/>
    <property type="match status" value="1"/>
</dbReference>
<dbReference type="SUPFAM" id="SSF50249">
    <property type="entry name" value="Nucleic acid-binding proteins"/>
    <property type="match status" value="1"/>
</dbReference>
<evidence type="ECO:0000256" key="6">
    <source>
        <dbReference type="ARBA" id="ARBA00022840"/>
    </source>
</evidence>
<dbReference type="GO" id="GO:0003723">
    <property type="term" value="F:RNA binding"/>
    <property type="evidence" value="ECO:0007669"/>
    <property type="project" value="TreeGrafter"/>
</dbReference>
<dbReference type="SUPFAM" id="SSF55681">
    <property type="entry name" value="Class II aaRS and biotin synthetases"/>
    <property type="match status" value="1"/>
</dbReference>
<evidence type="ECO:0000256" key="2">
    <source>
        <dbReference type="ARBA" id="ARBA00005312"/>
    </source>
</evidence>
<comment type="subcellular location">
    <subcellularLocation>
        <location evidence="1">Cytoplasm</location>
    </subcellularLocation>
</comment>
<evidence type="ECO:0000313" key="10">
    <source>
        <dbReference type="EMBL" id="EQD43406.1"/>
    </source>
</evidence>
<dbReference type="PANTHER" id="PTHR43450">
    <property type="entry name" value="ASPARTYL-TRNA SYNTHETASE"/>
    <property type="match status" value="1"/>
</dbReference>
<organism evidence="10">
    <name type="scientific">mine drainage metagenome</name>
    <dbReference type="NCBI Taxonomy" id="410659"/>
    <lineage>
        <taxon>unclassified sequences</taxon>
        <taxon>metagenomes</taxon>
        <taxon>ecological metagenomes</taxon>
    </lineage>
</organism>
<keyword evidence="7" id="KW-0648">Protein biosynthesis</keyword>
<keyword evidence="6" id="KW-0067">ATP-binding</keyword>
<evidence type="ECO:0000256" key="4">
    <source>
        <dbReference type="ARBA" id="ARBA00022598"/>
    </source>
</evidence>
<dbReference type="GO" id="GO:0005524">
    <property type="term" value="F:ATP binding"/>
    <property type="evidence" value="ECO:0007669"/>
    <property type="project" value="UniProtKB-KW"/>
</dbReference>
<proteinExistence type="inferred from homology"/>
<keyword evidence="5" id="KW-0547">Nucleotide-binding</keyword>
<dbReference type="Gene3D" id="2.40.50.140">
    <property type="entry name" value="Nucleic acid-binding proteins"/>
    <property type="match status" value="1"/>
</dbReference>
<dbReference type="PANTHER" id="PTHR43450:SF1">
    <property type="entry name" value="ASPARTATE--TRNA LIGASE, CYTOPLASMIC"/>
    <property type="match status" value="1"/>
</dbReference>
<reference evidence="10" key="1">
    <citation type="submission" date="2013-08" db="EMBL/GenBank/DDBJ databases">
        <authorList>
            <person name="Mendez C."/>
            <person name="Richter M."/>
            <person name="Ferrer M."/>
            <person name="Sanchez J."/>
        </authorList>
    </citation>
    <scope>NUCLEOTIDE SEQUENCE</scope>
</reference>
<dbReference type="Pfam" id="PF01336">
    <property type="entry name" value="tRNA_anti-codon"/>
    <property type="match status" value="1"/>
</dbReference>
<name>T0Z5U1_9ZZZZ</name>
<dbReference type="AlphaFoldDB" id="T0Z5U1"/>
<dbReference type="GO" id="GO:0005829">
    <property type="term" value="C:cytosol"/>
    <property type="evidence" value="ECO:0007669"/>
    <property type="project" value="TreeGrafter"/>
</dbReference>
<comment type="caution">
    <text evidence="10">The sequence shown here is derived from an EMBL/GenBank/DDBJ whole genome shotgun (WGS) entry which is preliminary data.</text>
</comment>
<dbReference type="PRINTS" id="PR01042">
    <property type="entry name" value="TRNASYNTHASP"/>
</dbReference>
<dbReference type="InterPro" id="IPR004523">
    <property type="entry name" value="Asp-tRNA_synthase_2"/>
</dbReference>
<evidence type="ECO:0000256" key="7">
    <source>
        <dbReference type="ARBA" id="ARBA00022917"/>
    </source>
</evidence>
<dbReference type="FunFam" id="3.30.930.10:FF:000038">
    <property type="entry name" value="Aspartate--tRNA ligase"/>
    <property type="match status" value="1"/>
</dbReference>
<keyword evidence="8 10" id="KW-0030">Aminoacyl-tRNA synthetase</keyword>
<feature type="non-terminal residue" evidence="10">
    <location>
        <position position="1"/>
    </location>
</feature>
<comment type="similarity">
    <text evidence="2">Belongs to the class-II aminoacyl-tRNA synthetase family. Type 2 subfamily.</text>
</comment>
<evidence type="ECO:0000256" key="5">
    <source>
        <dbReference type="ARBA" id="ARBA00022741"/>
    </source>
</evidence>
<dbReference type="InterPro" id="IPR004365">
    <property type="entry name" value="NA-bd_OB_tRNA"/>
</dbReference>
<feature type="domain" description="Aminoacyl-transfer RNA synthetases class-II family profile" evidence="9">
    <location>
        <begin position="90"/>
        <end position="426"/>
    </location>
</feature>
<dbReference type="InterPro" id="IPR045864">
    <property type="entry name" value="aa-tRNA-synth_II/BPL/LPL"/>
</dbReference>
<gene>
    <name evidence="10" type="ORF">B1B_13845</name>
</gene>
<dbReference type="NCBIfam" id="TIGR00458">
    <property type="entry name" value="aspS_nondisc"/>
    <property type="match status" value="1"/>
</dbReference>
<evidence type="ECO:0000256" key="1">
    <source>
        <dbReference type="ARBA" id="ARBA00004496"/>
    </source>
</evidence>
<dbReference type="GO" id="GO:0006422">
    <property type="term" value="P:aspartyl-tRNA aminoacylation"/>
    <property type="evidence" value="ECO:0007669"/>
    <property type="project" value="InterPro"/>
</dbReference>
<protein>
    <submittedName>
        <fullName evidence="10">Aspartyl/asparaginyl-tRNA synthetase</fullName>
    </submittedName>
</protein>
<dbReference type="InterPro" id="IPR002312">
    <property type="entry name" value="Asp/Asn-tRNA-synth_IIb"/>
</dbReference>
<dbReference type="GO" id="GO:0004815">
    <property type="term" value="F:aspartate-tRNA ligase activity"/>
    <property type="evidence" value="ECO:0007669"/>
    <property type="project" value="InterPro"/>
</dbReference>
<evidence type="ECO:0000256" key="8">
    <source>
        <dbReference type="ARBA" id="ARBA00023146"/>
    </source>
</evidence>
<dbReference type="HAMAP" id="MF_02075">
    <property type="entry name" value="Asp_tRNA_synth_type2"/>
    <property type="match status" value="1"/>
</dbReference>
<dbReference type="InterPro" id="IPR006195">
    <property type="entry name" value="aa-tRNA-synth_II"/>
</dbReference>
<dbReference type="Pfam" id="PF00152">
    <property type="entry name" value="tRNA-synt_2"/>
    <property type="match status" value="1"/>
</dbReference>
<dbReference type="EMBL" id="AUZY01009126">
    <property type="protein sequence ID" value="EQD43406.1"/>
    <property type="molecule type" value="Genomic_DNA"/>
</dbReference>
<reference evidence="10" key="2">
    <citation type="journal article" date="2014" name="ISME J.">
        <title>Microbial stratification in low pH oxic and suboxic macroscopic growths along an acid mine drainage.</title>
        <authorList>
            <person name="Mendez-Garcia C."/>
            <person name="Mesa V."/>
            <person name="Sprenger R.R."/>
            <person name="Richter M."/>
            <person name="Diez M.S."/>
            <person name="Solano J."/>
            <person name="Bargiela R."/>
            <person name="Golyshina O.V."/>
            <person name="Manteca A."/>
            <person name="Ramos J.L."/>
            <person name="Gallego J.R."/>
            <person name="Llorente I."/>
            <person name="Martins Dos Santos V.A."/>
            <person name="Jensen O.N."/>
            <person name="Pelaez A.I."/>
            <person name="Sanchez J."/>
            <person name="Ferrer M."/>
        </authorList>
    </citation>
    <scope>NUCLEOTIDE SEQUENCE</scope>
</reference>
<evidence type="ECO:0000256" key="3">
    <source>
        <dbReference type="ARBA" id="ARBA00022490"/>
    </source>
</evidence>
<dbReference type="NCBIfam" id="NF003483">
    <property type="entry name" value="PRK05159.1"/>
    <property type="match status" value="1"/>
</dbReference>
<keyword evidence="4" id="KW-0436">Ligase</keyword>
<evidence type="ECO:0000259" key="9">
    <source>
        <dbReference type="PROSITE" id="PS50862"/>
    </source>
</evidence>
<dbReference type="InterPro" id="IPR004364">
    <property type="entry name" value="Aa-tRNA-synt_II"/>
</dbReference>
<dbReference type="Gene3D" id="3.30.930.10">
    <property type="entry name" value="Bira Bifunctional Protein, Domain 2"/>
    <property type="match status" value="1"/>
</dbReference>
<sequence>VGQEVRVAGHLQDYRALGGVAFALLRDRGGLLQVTLKKGETDPAIFTLFSSLARESVVEAEGVVAANPRARVGAEVLPRRARLLNPAAAPLPLGVADRVGVELDTRFNHRVLDLRKPENQLVMELRSETLKAVRSAFGTLGFLEVETPKILRQGAEGGATLFRLDYFGEPAYLAQSPQLYKQMLMATEFERVFEIAPAFRAEPSDTNRHLTEFTSIDAEMAYVEEPEELISTVEALVAGMLTELRDGLKVRKHPLADDLPTPSRPFPRLPFSEAAQWLGRSPGDPGAEADLSPEDERQLGELMQERKGAEFYFLTEFPTSLKRGTFYAQRQESHPERTYYFDLEFRGQEMLSGGLREHRLDRLEDQIREAGLDPGKFGAYLEAFRYGMPPHGGFALGLDRLVGRLAHLTNVRETRLFPRDRYRLEP</sequence>